<dbReference type="PROSITE" id="PS50111">
    <property type="entry name" value="CHEMOTAXIS_TRANSDUC_2"/>
    <property type="match status" value="1"/>
</dbReference>
<evidence type="ECO:0008006" key="16">
    <source>
        <dbReference type="Google" id="ProtNLM"/>
    </source>
</evidence>
<protein>
    <recommendedName>
        <fullName evidence="16">Chemotaxis protein</fullName>
    </recommendedName>
</protein>
<evidence type="ECO:0000313" key="15">
    <source>
        <dbReference type="Proteomes" id="UP000231070"/>
    </source>
</evidence>
<dbReference type="GO" id="GO:0005886">
    <property type="term" value="C:plasma membrane"/>
    <property type="evidence" value="ECO:0007669"/>
    <property type="project" value="UniProtKB-SubCell"/>
</dbReference>
<keyword evidence="6 10" id="KW-0472">Membrane</keyword>
<gene>
    <name evidence="14" type="ORF">CJ014_25815</name>
</gene>
<keyword evidence="4 10" id="KW-0812">Transmembrane</keyword>
<keyword evidence="3" id="KW-0997">Cell inner membrane</keyword>
<evidence type="ECO:0000256" key="9">
    <source>
        <dbReference type="PROSITE-ProRule" id="PRU00284"/>
    </source>
</evidence>
<reference evidence="14 15" key="1">
    <citation type="submission" date="2017-08" db="EMBL/GenBank/DDBJ databases">
        <title>Pleomorphomonas carboxidotrophicus sp. nov., a new mesophilic hydrogenogenic carboxidotroph.</title>
        <authorList>
            <person name="Esquivel-Elizondo S."/>
            <person name="Krajmalnik-Brown R."/>
            <person name="Maldonado J."/>
        </authorList>
    </citation>
    <scope>NUCLEOTIDE SEQUENCE [LARGE SCALE GENOMIC DNA]</scope>
    <source>
        <strain evidence="14 15">SVCO-16</strain>
    </source>
</reference>
<dbReference type="PANTHER" id="PTHR32089">
    <property type="entry name" value="METHYL-ACCEPTING CHEMOTAXIS PROTEIN MCPB"/>
    <property type="match status" value="1"/>
</dbReference>
<dbReference type="SMART" id="SM01049">
    <property type="entry name" value="Cache_2"/>
    <property type="match status" value="1"/>
</dbReference>
<comment type="similarity">
    <text evidence="8">Belongs to the methyl-accepting chemotaxis (MCP) protein family.</text>
</comment>
<evidence type="ECO:0000256" key="2">
    <source>
        <dbReference type="ARBA" id="ARBA00022475"/>
    </source>
</evidence>
<dbReference type="SUPFAM" id="SSF58104">
    <property type="entry name" value="Methyl-accepting chemotaxis protein (MCP) signaling domain"/>
    <property type="match status" value="1"/>
</dbReference>
<dbReference type="InterPro" id="IPR033480">
    <property type="entry name" value="sCache_2"/>
</dbReference>
<dbReference type="InterPro" id="IPR000727">
    <property type="entry name" value="T_SNARE_dom"/>
</dbReference>
<feature type="domain" description="Methyl-accepting transducer" evidence="11">
    <location>
        <begin position="307"/>
        <end position="543"/>
    </location>
</feature>
<evidence type="ECO:0000256" key="10">
    <source>
        <dbReference type="SAM" id="Phobius"/>
    </source>
</evidence>
<dbReference type="PANTHER" id="PTHR32089:SF112">
    <property type="entry name" value="LYSOZYME-LIKE PROTEIN-RELATED"/>
    <property type="match status" value="1"/>
</dbReference>
<evidence type="ECO:0000259" key="12">
    <source>
        <dbReference type="PROSITE" id="PS50192"/>
    </source>
</evidence>
<dbReference type="SMART" id="SM00304">
    <property type="entry name" value="HAMP"/>
    <property type="match status" value="1"/>
</dbReference>
<feature type="domain" description="T-SNARE coiled-coil homology" evidence="12">
    <location>
        <begin position="459"/>
        <end position="521"/>
    </location>
</feature>
<feature type="domain" description="HAMP" evidence="13">
    <location>
        <begin position="214"/>
        <end position="267"/>
    </location>
</feature>
<dbReference type="Pfam" id="PF17200">
    <property type="entry name" value="sCache_2"/>
    <property type="match status" value="1"/>
</dbReference>
<feature type="transmembrane region" description="Helical" evidence="10">
    <location>
        <begin position="194"/>
        <end position="213"/>
    </location>
</feature>
<dbReference type="Gene3D" id="1.10.287.950">
    <property type="entry name" value="Methyl-accepting chemotaxis protein"/>
    <property type="match status" value="1"/>
</dbReference>
<proteinExistence type="inferred from homology"/>
<evidence type="ECO:0000256" key="3">
    <source>
        <dbReference type="ARBA" id="ARBA00022519"/>
    </source>
</evidence>
<dbReference type="Gene3D" id="3.30.450.20">
    <property type="entry name" value="PAS domain"/>
    <property type="match status" value="1"/>
</dbReference>
<dbReference type="Gene3D" id="6.10.340.10">
    <property type="match status" value="1"/>
</dbReference>
<evidence type="ECO:0000259" key="13">
    <source>
        <dbReference type="PROSITE" id="PS50885"/>
    </source>
</evidence>
<dbReference type="EMBL" id="NQVN01000037">
    <property type="protein sequence ID" value="PIO96351.1"/>
    <property type="molecule type" value="Genomic_DNA"/>
</dbReference>
<dbReference type="OrthoDB" id="8482111at2"/>
<dbReference type="AlphaFoldDB" id="A0A2G9WNR1"/>
<keyword evidence="15" id="KW-1185">Reference proteome</keyword>
<dbReference type="Proteomes" id="UP000231070">
    <property type="component" value="Unassembled WGS sequence"/>
</dbReference>
<evidence type="ECO:0000256" key="5">
    <source>
        <dbReference type="ARBA" id="ARBA00022989"/>
    </source>
</evidence>
<accession>A0A2G9WNR1</accession>
<evidence type="ECO:0000256" key="8">
    <source>
        <dbReference type="ARBA" id="ARBA00029447"/>
    </source>
</evidence>
<keyword evidence="7 9" id="KW-0807">Transducer</keyword>
<dbReference type="CDD" id="cd06225">
    <property type="entry name" value="HAMP"/>
    <property type="match status" value="1"/>
</dbReference>
<dbReference type="InterPro" id="IPR004089">
    <property type="entry name" value="MCPsignal_dom"/>
</dbReference>
<evidence type="ECO:0000256" key="7">
    <source>
        <dbReference type="ARBA" id="ARBA00023224"/>
    </source>
</evidence>
<dbReference type="SMART" id="SM00283">
    <property type="entry name" value="MA"/>
    <property type="match status" value="1"/>
</dbReference>
<dbReference type="Pfam" id="PF00672">
    <property type="entry name" value="HAMP"/>
    <property type="match status" value="1"/>
</dbReference>
<comment type="caution">
    <text evidence="14">The sequence shown here is derived from an EMBL/GenBank/DDBJ whole genome shotgun (WGS) entry which is preliminary data.</text>
</comment>
<dbReference type="PROSITE" id="PS50192">
    <property type="entry name" value="T_SNARE"/>
    <property type="match status" value="1"/>
</dbReference>
<dbReference type="InterPro" id="IPR003660">
    <property type="entry name" value="HAMP_dom"/>
</dbReference>
<evidence type="ECO:0000259" key="11">
    <source>
        <dbReference type="PROSITE" id="PS50111"/>
    </source>
</evidence>
<evidence type="ECO:0000256" key="1">
    <source>
        <dbReference type="ARBA" id="ARBA00004429"/>
    </source>
</evidence>
<dbReference type="RefSeq" id="WP_100083386.1">
    <property type="nucleotide sequence ID" value="NZ_NQVN01000037.1"/>
</dbReference>
<dbReference type="Pfam" id="PF00015">
    <property type="entry name" value="MCPsignal"/>
    <property type="match status" value="1"/>
</dbReference>
<name>A0A2G9WNR1_9HYPH</name>
<keyword evidence="5 10" id="KW-1133">Transmembrane helix</keyword>
<dbReference type="PROSITE" id="PS50885">
    <property type="entry name" value="HAMP"/>
    <property type="match status" value="1"/>
</dbReference>
<organism evidence="14 15">
    <name type="scientific">Pleomorphomonas carboxyditropha</name>
    <dbReference type="NCBI Taxonomy" id="2023338"/>
    <lineage>
        <taxon>Bacteria</taxon>
        <taxon>Pseudomonadati</taxon>
        <taxon>Pseudomonadota</taxon>
        <taxon>Alphaproteobacteria</taxon>
        <taxon>Hyphomicrobiales</taxon>
        <taxon>Pleomorphomonadaceae</taxon>
        <taxon>Pleomorphomonas</taxon>
    </lineage>
</organism>
<comment type="subcellular location">
    <subcellularLocation>
        <location evidence="1">Cell inner membrane</location>
        <topology evidence="1">Multi-pass membrane protein</topology>
    </subcellularLocation>
</comment>
<feature type="transmembrane region" description="Helical" evidence="10">
    <location>
        <begin position="15"/>
        <end position="35"/>
    </location>
</feature>
<sequence length="563" mass="60020">MHINPVRNIGITGRVAILVVAAVIGVLAVGVLSLLNLDRQLLQQKQVELKHNMQIAVTVIDGFRDRTARGEMTEADAKGAAMDAVRNIRFGDDEYFFIYDMQGVNLMHPAKPELQGKNLIDLKDQRGNRLIAGLIETAKAGGGPYEFYWVKPGDQEATLKLGYAMAVPQWDWMVGTGFHVQDLNAIRKASSIDLVVELGTVLVVLTLIAVFVARSTVRPLMRLAASMERLRSGDVDAAIAGVDRRDEIGSIARSVDSFRDVQRSRLAAEENRLRLMEAEQVRSSTLDRLTREFDALVSGVVDKLADAAQALETSANTLTVSTEQTRSQAAAVAEASEIASRNVSSVASATEELSSSVGEITRQVTRSTEVSDAALKGVRHTSERMRLLSEATSKIGSIVGLIADIASQTNLLALNATIEAARAGEAGKGFAVVAAEVKQLANQTSKATAEIDSQIRSIQGATTEAVEAISGIDSTIDSMHAVASQISDAVTGQEQATSDIARNVHDAAEGTAVVSGSIVEVSTAVREAGQASSDVLRAATVLGEQAGVLRNEIHRFLTEVRAA</sequence>
<keyword evidence="2" id="KW-1003">Cell membrane</keyword>
<dbReference type="GO" id="GO:0007165">
    <property type="term" value="P:signal transduction"/>
    <property type="evidence" value="ECO:0007669"/>
    <property type="project" value="UniProtKB-KW"/>
</dbReference>
<evidence type="ECO:0000256" key="4">
    <source>
        <dbReference type="ARBA" id="ARBA00022692"/>
    </source>
</evidence>
<evidence type="ECO:0000313" key="14">
    <source>
        <dbReference type="EMBL" id="PIO96351.1"/>
    </source>
</evidence>
<evidence type="ECO:0000256" key="6">
    <source>
        <dbReference type="ARBA" id="ARBA00023136"/>
    </source>
</evidence>